<dbReference type="EMBL" id="BGPR01085223">
    <property type="protein sequence ID" value="GBL98528.1"/>
    <property type="molecule type" value="Genomic_DNA"/>
</dbReference>
<comment type="caution">
    <text evidence="2">The sequence shown here is derived from an EMBL/GenBank/DDBJ whole genome shotgun (WGS) entry which is preliminary data.</text>
</comment>
<dbReference type="Proteomes" id="UP000499080">
    <property type="component" value="Unassembled WGS sequence"/>
</dbReference>
<dbReference type="AlphaFoldDB" id="A0A4Y2C2H7"/>
<gene>
    <name evidence="2" type="ORF">AVEN_89771_1</name>
</gene>
<protein>
    <submittedName>
        <fullName evidence="2">Uncharacterized protein</fullName>
    </submittedName>
</protein>
<evidence type="ECO:0000256" key="1">
    <source>
        <dbReference type="SAM" id="MobiDB-lite"/>
    </source>
</evidence>
<organism evidence="2 3">
    <name type="scientific">Araneus ventricosus</name>
    <name type="common">Orbweaver spider</name>
    <name type="synonym">Epeira ventricosa</name>
    <dbReference type="NCBI Taxonomy" id="182803"/>
    <lineage>
        <taxon>Eukaryota</taxon>
        <taxon>Metazoa</taxon>
        <taxon>Ecdysozoa</taxon>
        <taxon>Arthropoda</taxon>
        <taxon>Chelicerata</taxon>
        <taxon>Arachnida</taxon>
        <taxon>Araneae</taxon>
        <taxon>Araneomorphae</taxon>
        <taxon>Entelegynae</taxon>
        <taxon>Araneoidea</taxon>
        <taxon>Araneidae</taxon>
        <taxon>Araneus</taxon>
    </lineage>
</organism>
<sequence>MVQLEEAMQKAKEIRVPTAPPTTEPNKGRQLPALETSSLSTCLGASRDLYAQSPPGTLTTLNAKPQRVTLSLDPLEQTSQMDGIPAD</sequence>
<proteinExistence type="predicted"/>
<accession>A0A4Y2C2H7</accession>
<evidence type="ECO:0000313" key="3">
    <source>
        <dbReference type="Proteomes" id="UP000499080"/>
    </source>
</evidence>
<keyword evidence="3" id="KW-1185">Reference proteome</keyword>
<reference evidence="2 3" key="1">
    <citation type="journal article" date="2019" name="Sci. Rep.">
        <title>Orb-weaving spider Araneus ventricosus genome elucidates the spidroin gene catalogue.</title>
        <authorList>
            <person name="Kono N."/>
            <person name="Nakamura H."/>
            <person name="Ohtoshi R."/>
            <person name="Moran D.A.P."/>
            <person name="Shinohara A."/>
            <person name="Yoshida Y."/>
            <person name="Fujiwara M."/>
            <person name="Mori M."/>
            <person name="Tomita M."/>
            <person name="Arakawa K."/>
        </authorList>
    </citation>
    <scope>NUCLEOTIDE SEQUENCE [LARGE SCALE GENOMIC DNA]</scope>
</reference>
<name>A0A4Y2C2H7_ARAVE</name>
<feature type="region of interest" description="Disordered" evidence="1">
    <location>
        <begin position="1"/>
        <end position="35"/>
    </location>
</feature>
<evidence type="ECO:0000313" key="2">
    <source>
        <dbReference type="EMBL" id="GBL98528.1"/>
    </source>
</evidence>